<comment type="caution">
    <text evidence="1">The sequence shown here is derived from an EMBL/GenBank/DDBJ whole genome shotgun (WGS) entry which is preliminary data.</text>
</comment>
<dbReference type="EMBL" id="RKRK01000006">
    <property type="protein sequence ID" value="RPF54736.1"/>
    <property type="molecule type" value="Genomic_DNA"/>
</dbReference>
<dbReference type="RefSeq" id="WP_123808594.1">
    <property type="nucleotide sequence ID" value="NZ_RKRK01000006.1"/>
</dbReference>
<evidence type="ECO:0000313" key="1">
    <source>
        <dbReference type="EMBL" id="RPF54736.1"/>
    </source>
</evidence>
<gene>
    <name evidence="1" type="ORF">EDD62_1696</name>
</gene>
<sequence>MKEIAIKVEEISEESEQQIVDNLETLIARVTRVLKNNATKETVTLQDGTTKDITSVKRQKLRAILSELRSIEKEVENVVYDGVLSSVELSIVATTSALSDELEKVESMDSKEVVEEPDEDNFTLSDKAAFTALTYSQLLQKKIRESINRGDALDGTIANVNEALEEKQWVLRRLVVDESFTVYRRQFVNVMEDNGLNWLRIHETFPRHPRRKSHECYFYANEDKYGKGAGVFRTTDTKIYKPHLQCTSWLEIVYDDEGGSE</sequence>
<proteinExistence type="predicted"/>
<dbReference type="AlphaFoldDB" id="A0A3N5BAE6"/>
<name>A0A3N5BAE6_9BACL</name>
<protein>
    <submittedName>
        <fullName evidence="1">Uncharacterized protein</fullName>
    </submittedName>
</protein>
<dbReference type="OrthoDB" id="2574928at2"/>
<keyword evidence="2" id="KW-1185">Reference proteome</keyword>
<dbReference type="Proteomes" id="UP000277108">
    <property type="component" value="Unassembled WGS sequence"/>
</dbReference>
<organism evidence="1 2">
    <name type="scientific">Abyssicoccus albus</name>
    <dbReference type="NCBI Taxonomy" id="1817405"/>
    <lineage>
        <taxon>Bacteria</taxon>
        <taxon>Bacillati</taxon>
        <taxon>Bacillota</taxon>
        <taxon>Bacilli</taxon>
        <taxon>Bacillales</taxon>
        <taxon>Abyssicoccaceae</taxon>
    </lineage>
</organism>
<reference evidence="1 2" key="1">
    <citation type="submission" date="2018-11" db="EMBL/GenBank/DDBJ databases">
        <title>Genomic Encyclopedia of Type Strains, Phase IV (KMG-IV): sequencing the most valuable type-strain genomes for metagenomic binning, comparative biology and taxonomic classification.</title>
        <authorList>
            <person name="Goeker M."/>
        </authorList>
    </citation>
    <scope>NUCLEOTIDE SEQUENCE [LARGE SCALE GENOMIC DNA]</scope>
    <source>
        <strain evidence="1 2">DSM 29158</strain>
    </source>
</reference>
<evidence type="ECO:0000313" key="2">
    <source>
        <dbReference type="Proteomes" id="UP000277108"/>
    </source>
</evidence>
<accession>A0A3N5BAE6</accession>